<evidence type="ECO:0000313" key="15">
    <source>
        <dbReference type="Proteomes" id="UP001519887"/>
    </source>
</evidence>
<comment type="function">
    <text evidence="1 11">Catalyzes the NADPH-dependent reduction of ketopantoate into pantoic acid.</text>
</comment>
<dbReference type="InterPro" id="IPR013328">
    <property type="entry name" value="6PGD_dom2"/>
</dbReference>
<keyword evidence="7 11" id="KW-0521">NADP</keyword>
<dbReference type="RefSeq" id="WP_210037665.1">
    <property type="nucleotide sequence ID" value="NZ_JBHLVU010000022.1"/>
</dbReference>
<evidence type="ECO:0000259" key="13">
    <source>
        <dbReference type="Pfam" id="PF08546"/>
    </source>
</evidence>
<dbReference type="PANTHER" id="PTHR43765">
    <property type="entry name" value="2-DEHYDROPANTOATE 2-REDUCTASE-RELATED"/>
    <property type="match status" value="1"/>
</dbReference>
<proteinExistence type="inferred from homology"/>
<dbReference type="InterPro" id="IPR036291">
    <property type="entry name" value="NAD(P)-bd_dom_sf"/>
</dbReference>
<dbReference type="InterPro" id="IPR013332">
    <property type="entry name" value="KPR_N"/>
</dbReference>
<dbReference type="SUPFAM" id="SSF51735">
    <property type="entry name" value="NAD(P)-binding Rossmann-fold domains"/>
    <property type="match status" value="1"/>
</dbReference>
<comment type="similarity">
    <text evidence="3 11">Belongs to the ketopantoate reductase family.</text>
</comment>
<comment type="caution">
    <text evidence="14">The sequence shown here is derived from an EMBL/GenBank/DDBJ whole genome shotgun (WGS) entry which is preliminary data.</text>
</comment>
<reference evidence="14 15" key="1">
    <citation type="submission" date="2021-07" db="EMBL/GenBank/DDBJ databases">
        <title>Paenibacillus radiodurans sp. nov., isolated from the southeastern edge of Tengger Desert.</title>
        <authorList>
            <person name="Zhang G."/>
        </authorList>
    </citation>
    <scope>NUCLEOTIDE SEQUENCE [LARGE SCALE GENOMIC DNA]</scope>
    <source>
        <strain evidence="14 15">CCM 7311</strain>
    </source>
</reference>
<protein>
    <recommendedName>
        <fullName evidence="5 11">2-dehydropantoate 2-reductase</fullName>
        <ecNumber evidence="4 11">1.1.1.169</ecNumber>
    </recommendedName>
    <alternativeName>
        <fullName evidence="9 11">Ketopantoate reductase</fullName>
    </alternativeName>
</protein>
<evidence type="ECO:0000256" key="3">
    <source>
        <dbReference type="ARBA" id="ARBA00007870"/>
    </source>
</evidence>
<comment type="pathway">
    <text evidence="2 11">Cofactor biosynthesis; (R)-pantothenate biosynthesis; (R)-pantoate from 3-methyl-2-oxobutanoate: step 2/2.</text>
</comment>
<dbReference type="EC" id="1.1.1.169" evidence="4 11"/>
<evidence type="ECO:0000256" key="10">
    <source>
        <dbReference type="ARBA" id="ARBA00048793"/>
    </source>
</evidence>
<dbReference type="Gene3D" id="3.40.50.720">
    <property type="entry name" value="NAD(P)-binding Rossmann-like Domain"/>
    <property type="match status" value="1"/>
</dbReference>
<dbReference type="InterPro" id="IPR050838">
    <property type="entry name" value="Ketopantoate_reductase"/>
</dbReference>
<organism evidence="14 15">
    <name type="scientific">Paenibacillus sepulcri</name>
    <dbReference type="NCBI Taxonomy" id="359917"/>
    <lineage>
        <taxon>Bacteria</taxon>
        <taxon>Bacillati</taxon>
        <taxon>Bacillota</taxon>
        <taxon>Bacilli</taxon>
        <taxon>Bacillales</taxon>
        <taxon>Paenibacillaceae</taxon>
        <taxon>Paenibacillus</taxon>
    </lineage>
</organism>
<dbReference type="InterPro" id="IPR008927">
    <property type="entry name" value="6-PGluconate_DH-like_C_sf"/>
</dbReference>
<evidence type="ECO:0000313" key="14">
    <source>
        <dbReference type="EMBL" id="MBW7456087.1"/>
    </source>
</evidence>
<feature type="domain" description="Ketopantoate reductase N-terminal" evidence="12">
    <location>
        <begin position="6"/>
        <end position="163"/>
    </location>
</feature>
<evidence type="ECO:0000256" key="4">
    <source>
        <dbReference type="ARBA" id="ARBA00013014"/>
    </source>
</evidence>
<dbReference type="InterPro" id="IPR003710">
    <property type="entry name" value="ApbA"/>
</dbReference>
<evidence type="ECO:0000259" key="12">
    <source>
        <dbReference type="Pfam" id="PF02558"/>
    </source>
</evidence>
<gene>
    <name evidence="14" type="ORF">K0U00_18830</name>
</gene>
<dbReference type="Pfam" id="PF08546">
    <property type="entry name" value="ApbA_C"/>
    <property type="match status" value="1"/>
</dbReference>
<dbReference type="Gene3D" id="1.10.1040.10">
    <property type="entry name" value="N-(1-d-carboxylethyl)-l-norvaline Dehydrogenase, domain 2"/>
    <property type="match status" value="1"/>
</dbReference>
<keyword evidence="6 11" id="KW-0566">Pantothenate biosynthesis</keyword>
<dbReference type="InterPro" id="IPR013752">
    <property type="entry name" value="KPA_reductase"/>
</dbReference>
<dbReference type="SUPFAM" id="SSF48179">
    <property type="entry name" value="6-phosphogluconate dehydrogenase C-terminal domain-like"/>
    <property type="match status" value="1"/>
</dbReference>
<dbReference type="NCBIfam" id="TIGR00745">
    <property type="entry name" value="apbA_panE"/>
    <property type="match status" value="1"/>
</dbReference>
<accession>A0ABS7C5C1</accession>
<evidence type="ECO:0000256" key="8">
    <source>
        <dbReference type="ARBA" id="ARBA00023002"/>
    </source>
</evidence>
<evidence type="ECO:0000256" key="6">
    <source>
        <dbReference type="ARBA" id="ARBA00022655"/>
    </source>
</evidence>
<evidence type="ECO:0000256" key="2">
    <source>
        <dbReference type="ARBA" id="ARBA00004994"/>
    </source>
</evidence>
<evidence type="ECO:0000256" key="7">
    <source>
        <dbReference type="ARBA" id="ARBA00022857"/>
    </source>
</evidence>
<evidence type="ECO:0000256" key="9">
    <source>
        <dbReference type="ARBA" id="ARBA00032024"/>
    </source>
</evidence>
<dbReference type="Pfam" id="PF02558">
    <property type="entry name" value="ApbA"/>
    <property type="match status" value="1"/>
</dbReference>
<sequence>MMRMQIIIVGAGSLGLMYAARLAGSGAEVMLAARGEKQAASLRDGGICLEEAGLQSRRYPVMATELDKAGAGMQPGADDWIWLTVKQSHLTDAFMDKLRLSGLLARGASLLALQNGIGHMERLQSHFPENPLYAAVTTEGALRTADTRVRYTGHGVFTFGKWPKAAEDGDKTQKMLLETLHAAGIEAELSNDMGNRIYQKLLINAVINPLTAIHGIPNGILAEDPGLRQEMADLHAESEKILLAAGMTAAGDSWGRLLQVCRQTANNESSMLGDVKAGRLTEIDWINGGISSLAKRYGLLSPLNDAVTNAVKSLSKS</sequence>
<name>A0ABS7C5C1_9BACL</name>
<evidence type="ECO:0000256" key="1">
    <source>
        <dbReference type="ARBA" id="ARBA00002919"/>
    </source>
</evidence>
<evidence type="ECO:0000256" key="11">
    <source>
        <dbReference type="RuleBase" id="RU362068"/>
    </source>
</evidence>
<comment type="catalytic activity">
    <reaction evidence="10 11">
        <text>(R)-pantoate + NADP(+) = 2-dehydropantoate + NADPH + H(+)</text>
        <dbReference type="Rhea" id="RHEA:16233"/>
        <dbReference type="ChEBI" id="CHEBI:11561"/>
        <dbReference type="ChEBI" id="CHEBI:15378"/>
        <dbReference type="ChEBI" id="CHEBI:15980"/>
        <dbReference type="ChEBI" id="CHEBI:57783"/>
        <dbReference type="ChEBI" id="CHEBI:58349"/>
        <dbReference type="EC" id="1.1.1.169"/>
    </reaction>
</comment>
<dbReference type="PANTHER" id="PTHR43765:SF2">
    <property type="entry name" value="2-DEHYDROPANTOATE 2-REDUCTASE"/>
    <property type="match status" value="1"/>
</dbReference>
<dbReference type="EMBL" id="JAHZIK010000496">
    <property type="protein sequence ID" value="MBW7456087.1"/>
    <property type="molecule type" value="Genomic_DNA"/>
</dbReference>
<evidence type="ECO:0000256" key="5">
    <source>
        <dbReference type="ARBA" id="ARBA00019465"/>
    </source>
</evidence>
<feature type="domain" description="Ketopantoate reductase C-terminal" evidence="13">
    <location>
        <begin position="195"/>
        <end position="313"/>
    </location>
</feature>
<keyword evidence="15" id="KW-1185">Reference proteome</keyword>
<dbReference type="Proteomes" id="UP001519887">
    <property type="component" value="Unassembled WGS sequence"/>
</dbReference>
<keyword evidence="8 11" id="KW-0560">Oxidoreductase</keyword>